<evidence type="ECO:0000256" key="2">
    <source>
        <dbReference type="ARBA" id="ARBA00022475"/>
    </source>
</evidence>
<evidence type="ECO:0000256" key="8">
    <source>
        <dbReference type="SAM" id="Phobius"/>
    </source>
</evidence>
<evidence type="ECO:0000256" key="6">
    <source>
        <dbReference type="ARBA" id="ARBA00023157"/>
    </source>
</evidence>
<dbReference type="InterPro" id="IPR003599">
    <property type="entry name" value="Ig_sub"/>
</dbReference>
<dbReference type="Gene3D" id="2.60.40.10">
    <property type="entry name" value="Immunoglobulins"/>
    <property type="match status" value="1"/>
</dbReference>
<accession>A0A9D3NLT0</accession>
<feature type="transmembrane region" description="Helical" evidence="8">
    <location>
        <begin position="158"/>
        <end position="182"/>
    </location>
</feature>
<keyword evidence="3 9" id="KW-0732">Signal</keyword>
<keyword evidence="13" id="KW-1185">Reference proteome</keyword>
<evidence type="ECO:0000313" key="13">
    <source>
        <dbReference type="Proteomes" id="UP000824219"/>
    </source>
</evidence>
<feature type="domain" description="Immunoglobulin V-set" evidence="10">
    <location>
        <begin position="33"/>
        <end position="112"/>
    </location>
</feature>
<evidence type="ECO:0000256" key="5">
    <source>
        <dbReference type="ARBA" id="ARBA00023136"/>
    </source>
</evidence>
<dbReference type="Pfam" id="PF07686">
    <property type="entry name" value="V-set"/>
    <property type="match status" value="1"/>
</dbReference>
<dbReference type="PANTHER" id="PTHR19433:SF111">
    <property type="entry name" value="T CELL RECEPTOR ALPHA VARIABLE 4"/>
    <property type="match status" value="1"/>
</dbReference>
<evidence type="ECO:0000259" key="10">
    <source>
        <dbReference type="SMART" id="SM00406"/>
    </source>
</evidence>
<evidence type="ECO:0008006" key="14">
    <source>
        <dbReference type="Google" id="ProtNLM"/>
    </source>
</evidence>
<keyword evidence="6" id="KW-1015">Disulfide bond</keyword>
<evidence type="ECO:0000259" key="11">
    <source>
        <dbReference type="SMART" id="SM00409"/>
    </source>
</evidence>
<evidence type="ECO:0000256" key="4">
    <source>
        <dbReference type="ARBA" id="ARBA00022859"/>
    </source>
</evidence>
<dbReference type="OrthoDB" id="8871851at2759"/>
<evidence type="ECO:0000313" key="12">
    <source>
        <dbReference type="EMBL" id="KAG7324699.1"/>
    </source>
</evidence>
<feature type="signal peptide" evidence="9">
    <location>
        <begin position="1"/>
        <end position="20"/>
    </location>
</feature>
<dbReference type="GO" id="GO:0005886">
    <property type="term" value="C:plasma membrane"/>
    <property type="evidence" value="ECO:0007669"/>
    <property type="project" value="UniProtKB-SubCell"/>
</dbReference>
<sequence length="191" mass="21588">MEMYLLFFLLSCSNINGAFSDLSKPMIVRENGEITLNCSIKDHEEVAWYRLSSDQLTLLISAQKTRTVKSLPVYYNTDKNRFILKADNEIHTAMFTIRNLKEDDLGLYFCGITAEPAQMHFGRATRLMFEDKKEETTATQIPQAVEVNTDEVTKCERVLMFGGVGVAAVLLLLTTLVACTVIRHKRPSGEI</sequence>
<organism evidence="12 13">
    <name type="scientific">Hemibagrus wyckioides</name>
    <dbReference type="NCBI Taxonomy" id="337641"/>
    <lineage>
        <taxon>Eukaryota</taxon>
        <taxon>Metazoa</taxon>
        <taxon>Chordata</taxon>
        <taxon>Craniata</taxon>
        <taxon>Vertebrata</taxon>
        <taxon>Euteleostomi</taxon>
        <taxon>Actinopterygii</taxon>
        <taxon>Neopterygii</taxon>
        <taxon>Teleostei</taxon>
        <taxon>Ostariophysi</taxon>
        <taxon>Siluriformes</taxon>
        <taxon>Bagridae</taxon>
        <taxon>Hemibagrus</taxon>
    </lineage>
</organism>
<gene>
    <name evidence="12" type="ORF">KOW79_012715</name>
</gene>
<name>A0A9D3NLT0_9TELE</name>
<dbReference type="AlphaFoldDB" id="A0A9D3NLT0"/>
<feature type="domain" description="Immunoglobulin" evidence="11">
    <location>
        <begin position="23"/>
        <end position="130"/>
    </location>
</feature>
<dbReference type="Proteomes" id="UP000824219">
    <property type="component" value="Linkage Group LG14"/>
</dbReference>
<keyword evidence="2" id="KW-1003">Cell membrane</keyword>
<evidence type="ECO:0000256" key="7">
    <source>
        <dbReference type="ARBA" id="ARBA00023180"/>
    </source>
</evidence>
<dbReference type="SUPFAM" id="SSF48726">
    <property type="entry name" value="Immunoglobulin"/>
    <property type="match status" value="1"/>
</dbReference>
<dbReference type="SMART" id="SM00409">
    <property type="entry name" value="IG"/>
    <property type="match status" value="1"/>
</dbReference>
<dbReference type="InterPro" id="IPR052051">
    <property type="entry name" value="TCR_complex_component"/>
</dbReference>
<keyword evidence="8" id="KW-0812">Transmembrane</keyword>
<keyword evidence="8" id="KW-1133">Transmembrane helix</keyword>
<dbReference type="EMBL" id="JAHKSW010000014">
    <property type="protein sequence ID" value="KAG7324699.1"/>
    <property type="molecule type" value="Genomic_DNA"/>
</dbReference>
<keyword evidence="7" id="KW-0325">Glycoprotein</keyword>
<dbReference type="GO" id="GO:0002376">
    <property type="term" value="P:immune system process"/>
    <property type="evidence" value="ECO:0007669"/>
    <property type="project" value="UniProtKB-KW"/>
</dbReference>
<evidence type="ECO:0000256" key="9">
    <source>
        <dbReference type="SAM" id="SignalP"/>
    </source>
</evidence>
<feature type="chain" id="PRO_5038735575" description="Ig-like domain-containing protein" evidence="9">
    <location>
        <begin position="21"/>
        <end position="191"/>
    </location>
</feature>
<reference evidence="12 13" key="1">
    <citation type="submission" date="2021-06" db="EMBL/GenBank/DDBJ databases">
        <title>Chromosome-level genome assembly of the red-tail catfish (Hemibagrus wyckioides).</title>
        <authorList>
            <person name="Shao F."/>
        </authorList>
    </citation>
    <scope>NUCLEOTIDE SEQUENCE [LARGE SCALE GENOMIC DNA]</scope>
    <source>
        <strain evidence="12">EC202008001</strain>
        <tissue evidence="12">Blood</tissue>
    </source>
</reference>
<dbReference type="InterPro" id="IPR013106">
    <property type="entry name" value="Ig_V-set"/>
</dbReference>
<proteinExistence type="predicted"/>
<protein>
    <recommendedName>
        <fullName evidence="14">Ig-like domain-containing protein</fullName>
    </recommendedName>
</protein>
<evidence type="ECO:0000256" key="3">
    <source>
        <dbReference type="ARBA" id="ARBA00022729"/>
    </source>
</evidence>
<evidence type="ECO:0000256" key="1">
    <source>
        <dbReference type="ARBA" id="ARBA00004236"/>
    </source>
</evidence>
<dbReference type="InterPro" id="IPR013783">
    <property type="entry name" value="Ig-like_fold"/>
</dbReference>
<comment type="caution">
    <text evidence="12">The sequence shown here is derived from an EMBL/GenBank/DDBJ whole genome shotgun (WGS) entry which is preliminary data.</text>
</comment>
<keyword evidence="4" id="KW-0391">Immunity</keyword>
<dbReference type="SMART" id="SM00406">
    <property type="entry name" value="IGv"/>
    <property type="match status" value="1"/>
</dbReference>
<comment type="subcellular location">
    <subcellularLocation>
        <location evidence="1">Cell membrane</location>
    </subcellularLocation>
</comment>
<dbReference type="InterPro" id="IPR036179">
    <property type="entry name" value="Ig-like_dom_sf"/>
</dbReference>
<dbReference type="GO" id="GO:0009617">
    <property type="term" value="P:response to bacterium"/>
    <property type="evidence" value="ECO:0007669"/>
    <property type="project" value="TreeGrafter"/>
</dbReference>
<keyword evidence="5 8" id="KW-0472">Membrane</keyword>
<dbReference type="PANTHER" id="PTHR19433">
    <property type="entry name" value="T-CELL RECEPTOR ALPHA CHAIN V REGION-RELATED"/>
    <property type="match status" value="1"/>
</dbReference>